<evidence type="ECO:0000313" key="2">
    <source>
        <dbReference type="EMBL" id="VTO95637.1"/>
    </source>
</evidence>
<dbReference type="PANTHER" id="PTHR37017:SF11">
    <property type="entry name" value="ESTERASE_LIPASE_THIOESTERASE DOMAIN-CONTAINING PROTEIN"/>
    <property type="match status" value="1"/>
</dbReference>
<reference evidence="2" key="1">
    <citation type="submission" date="2019-05" db="EMBL/GenBank/DDBJ databases">
        <authorList>
            <person name="Naeem R."/>
            <person name="Antony C."/>
            <person name="Guan Q."/>
        </authorList>
    </citation>
    <scope>NUCLEOTIDE SEQUENCE</scope>
    <source>
        <strain evidence="2">2</strain>
    </source>
</reference>
<protein>
    <submittedName>
        <fullName evidence="2">Haloalkane dehalogenase</fullName>
    </submittedName>
</protein>
<feature type="domain" description="AB hydrolase-1" evidence="1">
    <location>
        <begin position="33"/>
        <end position="257"/>
    </location>
</feature>
<organism evidence="2">
    <name type="scientific">Mycobacterium riyadhense</name>
    <dbReference type="NCBI Taxonomy" id="486698"/>
    <lineage>
        <taxon>Bacteria</taxon>
        <taxon>Bacillati</taxon>
        <taxon>Actinomycetota</taxon>
        <taxon>Actinomycetes</taxon>
        <taxon>Mycobacteriales</taxon>
        <taxon>Mycobacteriaceae</taxon>
        <taxon>Mycobacterium</taxon>
    </lineage>
</organism>
<dbReference type="Gene3D" id="3.40.50.1820">
    <property type="entry name" value="alpha/beta hydrolase"/>
    <property type="match status" value="1"/>
</dbReference>
<name>A0A653EE80_9MYCO</name>
<proteinExistence type="predicted"/>
<dbReference type="Pfam" id="PF12697">
    <property type="entry name" value="Abhydrolase_6"/>
    <property type="match status" value="1"/>
</dbReference>
<dbReference type="AlphaFoldDB" id="A0A653EE80"/>
<dbReference type="GO" id="GO:0003824">
    <property type="term" value="F:catalytic activity"/>
    <property type="evidence" value="ECO:0007669"/>
    <property type="project" value="UniProtKB-ARBA"/>
</dbReference>
<gene>
    <name evidence="2" type="ORF">BIN_B_01118</name>
</gene>
<evidence type="ECO:0000259" key="1">
    <source>
        <dbReference type="Pfam" id="PF12697"/>
    </source>
</evidence>
<dbReference type="PANTHER" id="PTHR37017">
    <property type="entry name" value="AB HYDROLASE-1 DOMAIN-CONTAINING PROTEIN-RELATED"/>
    <property type="match status" value="1"/>
</dbReference>
<sequence>MSLILGKMSPVTGDVTVAITPDSDTVVETSTYVLVPGAWLGAWSWRPVAERLRAAGYRAITVTLPGLADAADPSGYQLQDAIDYIVDAAHRLELDNVVLVAHSWGGFPATGAAQLLAGRVGKIVYYNAHVPVRGRSLVDENPPNKRELMLRLIVESPAGAIAPRLEYVEQELMQGVAPELQRLVADLMTPQPGGYFLGALDFEPVDLGIPVVYIAADDDCAMPRPAAESAARLRVEPIAVPGTHNGMLTHPDDVARAILTT</sequence>
<dbReference type="EMBL" id="LR589069">
    <property type="protein sequence ID" value="VTO95637.1"/>
    <property type="molecule type" value="Genomic_DNA"/>
</dbReference>
<dbReference type="InterPro" id="IPR000073">
    <property type="entry name" value="AB_hydrolase_1"/>
</dbReference>
<accession>A0A653EE80</accession>
<dbReference type="SUPFAM" id="SSF53474">
    <property type="entry name" value="alpha/beta-Hydrolases"/>
    <property type="match status" value="1"/>
</dbReference>
<dbReference type="InterPro" id="IPR029058">
    <property type="entry name" value="AB_hydrolase_fold"/>
</dbReference>
<dbReference type="InterPro" id="IPR052897">
    <property type="entry name" value="Sec-Metab_Biosynth_Hydrolase"/>
</dbReference>